<keyword evidence="3" id="KW-1185">Reference proteome</keyword>
<evidence type="ECO:0000256" key="1">
    <source>
        <dbReference type="SAM" id="SignalP"/>
    </source>
</evidence>
<organism evidence="2 3">
    <name type="scientific">Kribbella yunnanensis</name>
    <dbReference type="NCBI Taxonomy" id="190194"/>
    <lineage>
        <taxon>Bacteria</taxon>
        <taxon>Bacillati</taxon>
        <taxon>Actinomycetota</taxon>
        <taxon>Actinomycetes</taxon>
        <taxon>Propionibacteriales</taxon>
        <taxon>Kribbellaceae</taxon>
        <taxon>Kribbella</taxon>
    </lineage>
</organism>
<dbReference type="Proteomes" id="UP001500280">
    <property type="component" value="Unassembled WGS sequence"/>
</dbReference>
<protein>
    <recommendedName>
        <fullName evidence="4">Secreted protein</fullName>
    </recommendedName>
</protein>
<comment type="caution">
    <text evidence="2">The sequence shown here is derived from an EMBL/GenBank/DDBJ whole genome shotgun (WGS) entry which is preliminary data.</text>
</comment>
<dbReference type="EMBL" id="BAAANF010000002">
    <property type="protein sequence ID" value="GAA1667717.1"/>
    <property type="molecule type" value="Genomic_DNA"/>
</dbReference>
<evidence type="ECO:0000313" key="3">
    <source>
        <dbReference type="Proteomes" id="UP001500280"/>
    </source>
</evidence>
<reference evidence="3" key="1">
    <citation type="journal article" date="2019" name="Int. J. Syst. Evol. Microbiol.">
        <title>The Global Catalogue of Microorganisms (GCM) 10K type strain sequencing project: providing services to taxonomists for standard genome sequencing and annotation.</title>
        <authorList>
            <consortium name="The Broad Institute Genomics Platform"/>
            <consortium name="The Broad Institute Genome Sequencing Center for Infectious Disease"/>
            <person name="Wu L."/>
            <person name="Ma J."/>
        </authorList>
    </citation>
    <scope>NUCLEOTIDE SEQUENCE [LARGE SCALE GENOMIC DNA]</scope>
    <source>
        <strain evidence="3">JCM 14307</strain>
    </source>
</reference>
<dbReference type="RefSeq" id="WP_344145151.1">
    <property type="nucleotide sequence ID" value="NZ_BAAANF010000002.1"/>
</dbReference>
<feature type="chain" id="PRO_5045355332" description="Secreted protein" evidence="1">
    <location>
        <begin position="28"/>
        <end position="131"/>
    </location>
</feature>
<evidence type="ECO:0008006" key="4">
    <source>
        <dbReference type="Google" id="ProtNLM"/>
    </source>
</evidence>
<sequence length="131" mass="14804">MKLRRTLALMTAVVATSAGLVAVPAHATTQESCSAHNTRVKLNRIIRLIRCADMPDSYGRIKWYAELINGSQDETVMIRYRGRDGYIDWDATDFEGYAHTRLYWGNENELQACASLYNDGFYCAWTANDVG</sequence>
<feature type="signal peptide" evidence="1">
    <location>
        <begin position="1"/>
        <end position="27"/>
    </location>
</feature>
<keyword evidence="1" id="KW-0732">Signal</keyword>
<evidence type="ECO:0000313" key="2">
    <source>
        <dbReference type="EMBL" id="GAA1667717.1"/>
    </source>
</evidence>
<proteinExistence type="predicted"/>
<gene>
    <name evidence="2" type="ORF">GCM10009745_07510</name>
</gene>
<accession>A0ABP4S5I1</accession>
<name>A0ABP4S5I1_9ACTN</name>